<dbReference type="AlphaFoldDB" id="X1A1F5"/>
<reference evidence="1" key="1">
    <citation type="journal article" date="2014" name="Front. Microbiol.">
        <title>High frequency of phylogenetically diverse reductive dehalogenase-homologous genes in deep subseafloor sedimentary metagenomes.</title>
        <authorList>
            <person name="Kawai M."/>
            <person name="Futagami T."/>
            <person name="Toyoda A."/>
            <person name="Takaki Y."/>
            <person name="Nishi S."/>
            <person name="Hori S."/>
            <person name="Arai W."/>
            <person name="Tsubouchi T."/>
            <person name="Morono Y."/>
            <person name="Uchiyama I."/>
            <person name="Ito T."/>
            <person name="Fujiyama A."/>
            <person name="Inagaki F."/>
            <person name="Takami H."/>
        </authorList>
    </citation>
    <scope>NUCLEOTIDE SEQUENCE</scope>
    <source>
        <strain evidence="1">Expedition CK06-06</strain>
    </source>
</reference>
<feature type="non-terminal residue" evidence="1">
    <location>
        <position position="1"/>
    </location>
</feature>
<gene>
    <name evidence="1" type="ORF">S01H4_15069</name>
</gene>
<evidence type="ECO:0000313" key="1">
    <source>
        <dbReference type="EMBL" id="GAG66593.1"/>
    </source>
</evidence>
<dbReference type="EMBL" id="BART01006606">
    <property type="protein sequence ID" value="GAG66593.1"/>
    <property type="molecule type" value="Genomic_DNA"/>
</dbReference>
<accession>X1A1F5</accession>
<protein>
    <recommendedName>
        <fullName evidence="2">TonB-dependent receptor-like beta-barrel domain-containing protein</fullName>
    </recommendedName>
</protein>
<name>X1A1F5_9ZZZZ</name>
<sequence>GSNQLYWTDSKWDGIADTRSYTSQPDNVKDFFRTGSNLVNTIAMEGGTQNASLRFSFTNNIANSIMPEAGLTRNNFNLRAFAKPTDFFSVDAKVTYFVQDSKYRIFQGTEGIMAYLYTIPRKPIFRNHDVGTCT</sequence>
<proteinExistence type="predicted"/>
<organism evidence="1">
    <name type="scientific">marine sediment metagenome</name>
    <dbReference type="NCBI Taxonomy" id="412755"/>
    <lineage>
        <taxon>unclassified sequences</taxon>
        <taxon>metagenomes</taxon>
        <taxon>ecological metagenomes</taxon>
    </lineage>
</organism>
<comment type="caution">
    <text evidence="1">The sequence shown here is derived from an EMBL/GenBank/DDBJ whole genome shotgun (WGS) entry which is preliminary data.</text>
</comment>
<evidence type="ECO:0008006" key="2">
    <source>
        <dbReference type="Google" id="ProtNLM"/>
    </source>
</evidence>